<protein>
    <recommendedName>
        <fullName evidence="10">Fucosyltransferase</fullName>
    </recommendedName>
</protein>
<keyword evidence="3 5" id="KW-0808">Transferase</keyword>
<evidence type="ECO:0000313" key="9">
    <source>
        <dbReference type="Proteomes" id="UP000678393"/>
    </source>
</evidence>
<dbReference type="CDD" id="cd11792">
    <property type="entry name" value="SH3_Fut8"/>
    <property type="match status" value="1"/>
</dbReference>
<evidence type="ECO:0000256" key="3">
    <source>
        <dbReference type="ARBA" id="ARBA00022679"/>
    </source>
</evidence>
<dbReference type="AlphaFoldDB" id="A0A8S3ZEP6"/>
<gene>
    <name evidence="8" type="ORF">CUNI_LOCUS13297</name>
</gene>
<evidence type="ECO:0000256" key="4">
    <source>
        <dbReference type="PROSITE-ProRule" id="PRU00192"/>
    </source>
</evidence>
<keyword evidence="2 5" id="KW-0328">Glycosyltransferase</keyword>
<dbReference type="SUPFAM" id="SSF50044">
    <property type="entry name" value="SH3-domain"/>
    <property type="match status" value="1"/>
</dbReference>
<evidence type="ECO:0000313" key="8">
    <source>
        <dbReference type="EMBL" id="CAG5127739.1"/>
    </source>
</evidence>
<feature type="region of interest" description="Important for donor substrate binding" evidence="5">
    <location>
        <begin position="277"/>
        <end position="278"/>
    </location>
</feature>
<evidence type="ECO:0000259" key="7">
    <source>
        <dbReference type="PROSITE" id="PS51659"/>
    </source>
</evidence>
<dbReference type="PANTHER" id="PTHR13132:SF29">
    <property type="entry name" value="ALPHA-(1,6)-FUCOSYLTRANSFERASE"/>
    <property type="match status" value="1"/>
</dbReference>
<dbReference type="InterPro" id="IPR036028">
    <property type="entry name" value="SH3-like_dom_sf"/>
</dbReference>
<dbReference type="Gene3D" id="1.10.287.1060">
    <property type="entry name" value="ESAT-6-like"/>
    <property type="match status" value="1"/>
</dbReference>
<sequence length="485" mass="55228">RRRPKSGRYDNATTFGRLGVAAELSYSMEYARRRTENIVRELWYFVHDQLKDLNKKIAAEKEMNNNNNDDTAQRALADALTMLREADHSEKARKQMSRELGSLVRRWLDFIQNPKNCRNAQRVACAIKPCGFGCNFHHYVYCLITAYATNRTLLIITPPSWATLLQPASSTCSLTDPKPPALSAETADGHFSPLLNESSHANLSDYQEMSQVEMLPFIDELDEESREHVPLSVPKDLADKLATFHGNPAAWWVGQVASYLFQPTSLLMTPIVGVHVRRTDKLLSEASYHSLEEYMLHVKDYYDQLERSQPVATRRVFLATDDPTLLPEAEEKYPNYSFLSEANASKVPVDERELENSVRGIATDIFFLSRTDFLVCTFSSQVCRLAYELMQTQHGDASAKFRSLDDIYYFGGQLNHQMVAVESYQAYWEDTISLEKGDTILVAGNHWNGFSRGFNERTSQEGLYPSYAVEDTVASYPMPLYSNVH</sequence>
<reference evidence="8" key="1">
    <citation type="submission" date="2021-04" db="EMBL/GenBank/DDBJ databases">
        <authorList>
            <consortium name="Molecular Ecology Group"/>
        </authorList>
    </citation>
    <scope>NUCLEOTIDE SEQUENCE</scope>
</reference>
<dbReference type="PROSITE" id="PS51659">
    <property type="entry name" value="GT23"/>
    <property type="match status" value="1"/>
</dbReference>
<dbReference type="PROSITE" id="PS50002">
    <property type="entry name" value="SH3"/>
    <property type="match status" value="1"/>
</dbReference>
<evidence type="ECO:0000259" key="6">
    <source>
        <dbReference type="PROSITE" id="PS50002"/>
    </source>
</evidence>
<dbReference type="Gene3D" id="2.30.30.40">
    <property type="entry name" value="SH3 Domains"/>
    <property type="match status" value="1"/>
</dbReference>
<keyword evidence="1 4" id="KW-0728">SH3 domain</keyword>
<dbReference type="InterPro" id="IPR035653">
    <property type="entry name" value="Fut8_SH3"/>
</dbReference>
<comment type="caution">
    <text evidence="8">The sequence shown here is derived from an EMBL/GenBank/DDBJ whole genome shotgun (WGS) entry which is preliminary data.</text>
</comment>
<dbReference type="PANTHER" id="PTHR13132">
    <property type="entry name" value="ALPHA- 1,6 -FUCOSYLTRANSFERASE"/>
    <property type="match status" value="1"/>
</dbReference>
<dbReference type="InterPro" id="IPR045573">
    <property type="entry name" value="Fut8_N_cat"/>
</dbReference>
<dbReference type="SMART" id="SM00326">
    <property type="entry name" value="SH3"/>
    <property type="match status" value="1"/>
</dbReference>
<dbReference type="InterPro" id="IPR001452">
    <property type="entry name" value="SH3_domain"/>
</dbReference>
<evidence type="ECO:0008006" key="10">
    <source>
        <dbReference type="Google" id="ProtNLM"/>
    </source>
</evidence>
<name>A0A8S3ZEP6_9EUPU</name>
<dbReference type="GO" id="GO:0006487">
    <property type="term" value="P:protein N-linked glycosylation"/>
    <property type="evidence" value="ECO:0007669"/>
    <property type="project" value="TreeGrafter"/>
</dbReference>
<dbReference type="Proteomes" id="UP000678393">
    <property type="component" value="Unassembled WGS sequence"/>
</dbReference>
<dbReference type="GO" id="GO:0046921">
    <property type="term" value="F:alpha-(1-&gt;6)-fucosyltransferase activity"/>
    <property type="evidence" value="ECO:0007669"/>
    <property type="project" value="TreeGrafter"/>
</dbReference>
<dbReference type="Gene3D" id="3.40.50.11350">
    <property type="match status" value="1"/>
</dbReference>
<evidence type="ECO:0000256" key="1">
    <source>
        <dbReference type="ARBA" id="ARBA00022443"/>
    </source>
</evidence>
<dbReference type="InterPro" id="IPR027350">
    <property type="entry name" value="GT23_dom"/>
</dbReference>
<evidence type="ECO:0000256" key="2">
    <source>
        <dbReference type="ARBA" id="ARBA00022676"/>
    </source>
</evidence>
<dbReference type="FunFam" id="2.30.30.40:FF:000070">
    <property type="entry name" value="Alpha-(1,6)-fucosyltransferase"/>
    <property type="match status" value="1"/>
</dbReference>
<accession>A0A8S3ZEP6</accession>
<dbReference type="OrthoDB" id="6435034at2759"/>
<dbReference type="EMBL" id="CAJHNH020002779">
    <property type="protein sequence ID" value="CAG5127739.1"/>
    <property type="molecule type" value="Genomic_DNA"/>
</dbReference>
<feature type="domain" description="SH3" evidence="6">
    <location>
        <begin position="413"/>
        <end position="474"/>
    </location>
</feature>
<comment type="similarity">
    <text evidence="5">Belongs to the glycosyltransferase 23 family.</text>
</comment>
<dbReference type="Pfam" id="PF19745">
    <property type="entry name" value="FUT8_N_cat"/>
    <property type="match status" value="1"/>
</dbReference>
<feature type="non-terminal residue" evidence="8">
    <location>
        <position position="1"/>
    </location>
</feature>
<organism evidence="8 9">
    <name type="scientific">Candidula unifasciata</name>
    <dbReference type="NCBI Taxonomy" id="100452"/>
    <lineage>
        <taxon>Eukaryota</taxon>
        <taxon>Metazoa</taxon>
        <taxon>Spiralia</taxon>
        <taxon>Lophotrochozoa</taxon>
        <taxon>Mollusca</taxon>
        <taxon>Gastropoda</taxon>
        <taxon>Heterobranchia</taxon>
        <taxon>Euthyneura</taxon>
        <taxon>Panpulmonata</taxon>
        <taxon>Eupulmonata</taxon>
        <taxon>Stylommatophora</taxon>
        <taxon>Helicina</taxon>
        <taxon>Helicoidea</taxon>
        <taxon>Geomitridae</taxon>
        <taxon>Candidula</taxon>
    </lineage>
</organism>
<evidence type="ECO:0000256" key="5">
    <source>
        <dbReference type="PROSITE-ProRule" id="PRU00992"/>
    </source>
</evidence>
<feature type="domain" description="GT23" evidence="7">
    <location>
        <begin position="118"/>
        <end position="404"/>
    </location>
</feature>
<proteinExistence type="inferred from homology"/>
<dbReference type="CDD" id="cd11300">
    <property type="entry name" value="Fut8_like"/>
    <property type="match status" value="1"/>
</dbReference>
<keyword evidence="9" id="KW-1185">Reference proteome</keyword>